<accession>A0AAV1Z298</accession>
<evidence type="ECO:0000313" key="2">
    <source>
        <dbReference type="EMBL" id="CAL1265046.1"/>
    </source>
</evidence>
<feature type="domain" description="JmjC" evidence="1">
    <location>
        <begin position="120"/>
        <end position="304"/>
    </location>
</feature>
<dbReference type="EMBL" id="CAXIEN010000015">
    <property type="protein sequence ID" value="CAL1265046.1"/>
    <property type="molecule type" value="Genomic_DNA"/>
</dbReference>
<protein>
    <recommendedName>
        <fullName evidence="1">JmjC domain-containing protein</fullName>
    </recommendedName>
</protein>
<dbReference type="SUPFAM" id="SSF51197">
    <property type="entry name" value="Clavaminate synthase-like"/>
    <property type="match status" value="1"/>
</dbReference>
<name>A0AAV1Z298_9ARAC</name>
<dbReference type="SMART" id="SM00558">
    <property type="entry name" value="JmjC"/>
    <property type="match status" value="1"/>
</dbReference>
<dbReference type="Proteomes" id="UP001497382">
    <property type="component" value="Unassembled WGS sequence"/>
</dbReference>
<gene>
    <name evidence="2" type="ORF">LARSCL_LOCUS2307</name>
</gene>
<evidence type="ECO:0000313" key="3">
    <source>
        <dbReference type="Proteomes" id="UP001497382"/>
    </source>
</evidence>
<proteinExistence type="predicted"/>
<dbReference type="AlphaFoldDB" id="A0AAV1Z298"/>
<organism evidence="2 3">
    <name type="scientific">Larinioides sclopetarius</name>
    <dbReference type="NCBI Taxonomy" id="280406"/>
    <lineage>
        <taxon>Eukaryota</taxon>
        <taxon>Metazoa</taxon>
        <taxon>Ecdysozoa</taxon>
        <taxon>Arthropoda</taxon>
        <taxon>Chelicerata</taxon>
        <taxon>Arachnida</taxon>
        <taxon>Araneae</taxon>
        <taxon>Araneomorphae</taxon>
        <taxon>Entelegynae</taxon>
        <taxon>Araneoidea</taxon>
        <taxon>Araneidae</taxon>
        <taxon>Larinioides</taxon>
    </lineage>
</organism>
<evidence type="ECO:0000259" key="1">
    <source>
        <dbReference type="PROSITE" id="PS51184"/>
    </source>
</evidence>
<dbReference type="Gene3D" id="2.60.120.10">
    <property type="entry name" value="Jelly Rolls"/>
    <property type="match status" value="1"/>
</dbReference>
<dbReference type="InterPro" id="IPR041667">
    <property type="entry name" value="Cupin_8"/>
</dbReference>
<dbReference type="PANTHER" id="PTHR12461">
    <property type="entry name" value="HYPOXIA-INDUCIBLE FACTOR 1 ALPHA INHIBITOR-RELATED"/>
    <property type="match status" value="1"/>
</dbReference>
<dbReference type="Pfam" id="PF13621">
    <property type="entry name" value="Cupin_8"/>
    <property type="match status" value="1"/>
</dbReference>
<keyword evidence="3" id="KW-1185">Reference proteome</keyword>
<comment type="caution">
    <text evidence="2">The sequence shown here is derived from an EMBL/GenBank/DDBJ whole genome shotgun (WGS) entry which is preliminary data.</text>
</comment>
<dbReference type="InterPro" id="IPR014710">
    <property type="entry name" value="RmlC-like_jellyroll"/>
</dbReference>
<dbReference type="PROSITE" id="PS51184">
    <property type="entry name" value="JMJC"/>
    <property type="match status" value="1"/>
</dbReference>
<dbReference type="InterPro" id="IPR003347">
    <property type="entry name" value="JmjC_dom"/>
</dbReference>
<dbReference type="PANTHER" id="PTHR12461:SF99">
    <property type="entry name" value="BIFUNCTIONAL PEPTIDASE AND (3S)-LYSYL HYDROXYLASE JMJD7"/>
    <property type="match status" value="1"/>
</dbReference>
<sequence length="357" mass="42725">MDSMWETLQEFVVDYCDYLPDSIPELDKFPTPNEFLNNYVLTNLPFVVRCDESQHFPAVLLWKDPKYMRKKMAERKVTVAVTPDGRADSIVDDLFMIPEERTMLFDKFYDELHMRDINQVYYLQKQNNNLIEEFSPLVDDVASHIPWVTEAFSERPDAANIWMGDKRSVTSIHKDHYENIYCVITGQKKFYLYPPVSVAWMPYQKFKKFQWYYEGVHGREGKWHMKDLNEEVKWILPSHQPQTRNQFKMLLNTKSYVVDVCPGDVLYLPAMWFHEVHQTDKCIAVNYWYDMKFDMKYPFLKLLDKLCRLRTPRRDASVDKQIELEDSLLSDLHEKQKKLIKEELKLNRKFGGRVPKQ</sequence>
<reference evidence="2 3" key="1">
    <citation type="submission" date="2024-04" db="EMBL/GenBank/DDBJ databases">
        <authorList>
            <person name="Rising A."/>
            <person name="Reimegard J."/>
            <person name="Sonavane S."/>
            <person name="Akerstrom W."/>
            <person name="Nylinder S."/>
            <person name="Hedman E."/>
            <person name="Kallberg Y."/>
        </authorList>
    </citation>
    <scope>NUCLEOTIDE SEQUENCE [LARGE SCALE GENOMIC DNA]</scope>
</reference>